<protein>
    <submittedName>
        <fullName evidence="1">Uncharacterized protein</fullName>
    </submittedName>
</protein>
<accession>I3TDQ7</accession>
<dbReference type="eggNOG" id="arCOG05993">
    <property type="taxonomic scope" value="Archaea"/>
</dbReference>
<dbReference type="InParanoid" id="I3TDQ7"/>
<dbReference type="KEGG" id="thg:TCELL_0470"/>
<keyword evidence="2" id="KW-1185">Reference proteome</keyword>
<evidence type="ECO:0000313" key="1">
    <source>
        <dbReference type="EMBL" id="AFK50895.1"/>
    </source>
</evidence>
<dbReference type="AlphaFoldDB" id="I3TDQ7"/>
<dbReference type="HOGENOM" id="CLU_1307876_0_0_2"/>
<proteinExistence type="predicted"/>
<gene>
    <name evidence="1" type="ordered locus">TCELL_0470</name>
</gene>
<dbReference type="Proteomes" id="UP000005270">
    <property type="component" value="Chromosome"/>
</dbReference>
<evidence type="ECO:0000313" key="2">
    <source>
        <dbReference type="Proteomes" id="UP000005270"/>
    </source>
</evidence>
<sequence length="210" mass="23391">MRVVEVLARGRHVVYTSDINVVLKLVARFVEETTGGRINVVAEGGVTEALAAVLTKGLERVVLSEKPEEGLPGPETRLVCVDKPCFDVPAENVVVFLTQRVKAPRFYTRHYLRRLDWGVYVFETPSTGERVVLTTSGGRLVEGTGLAPLEERALELVKKAMLDYGELKVSDVLFLIEREMGVSKNAAREILSKLVSRRYLRVRRGVVELA</sequence>
<reference evidence="1 2" key="1">
    <citation type="journal article" date="2012" name="J. Bacteriol.">
        <title>Complete genome sequence of the hyperthermophilic cellulolytic Crenarchaeon 'Thermogladius cellulolyticus' 1633.</title>
        <authorList>
            <person name="Mardanov A.V."/>
            <person name="Kochetkova T.V."/>
            <person name="Beletsky A.V."/>
            <person name="Bonch-Osmolovskaya E.A."/>
            <person name="Ravin N.V."/>
            <person name="Skryabin K.G."/>
        </authorList>
    </citation>
    <scope>NUCLEOTIDE SEQUENCE [LARGE SCALE GENOMIC DNA]</scope>
    <source>
        <strain evidence="2">DSM 22663 / VKM B-2946 / 1633</strain>
    </source>
</reference>
<name>I3TDQ7_THEC1</name>
<dbReference type="EMBL" id="CP003531">
    <property type="protein sequence ID" value="AFK50895.1"/>
    <property type="molecule type" value="Genomic_DNA"/>
</dbReference>
<organism evidence="1 2">
    <name type="scientific">Thermogladius calderae (strain DSM 22663 / VKM B-2946 / 1633)</name>
    <dbReference type="NCBI Taxonomy" id="1184251"/>
    <lineage>
        <taxon>Archaea</taxon>
        <taxon>Thermoproteota</taxon>
        <taxon>Thermoprotei</taxon>
        <taxon>Desulfurococcales</taxon>
        <taxon>Desulfurococcaceae</taxon>
        <taxon>Thermogladius</taxon>
    </lineage>
</organism>
<dbReference type="RefSeq" id="WP_014737145.1">
    <property type="nucleotide sequence ID" value="NC_017954.1"/>
</dbReference>
<dbReference type="GeneID" id="13012767"/>